<comment type="caution">
    <text evidence="1">The sequence shown here is derived from an EMBL/GenBank/DDBJ whole genome shotgun (WGS) entry which is preliminary data.</text>
</comment>
<accession>A0A939CAD1</accession>
<name>A0A939CAD1_9ARCH</name>
<sequence length="186" mass="20648">MENKHLAGLIKRMQSSFQKRDSFGLRELGNEAIEKAAMQNSKEIAGIALVAYCLHKLYSKQHIVRHVKWPAVRSSIGKNIDRALSAQQSGNVQGFEKSLENVIKSIQSIDRELGNYAQGLLEKARVKYASSAYSLGLGLNQSTDLTGADRKEVLRYIGATKMADREAVTFGIGERLQKLKKAIRGK</sequence>
<organism evidence="1 2">
    <name type="scientific">Candidatus Iainarchaeum sp</name>
    <dbReference type="NCBI Taxonomy" id="3101447"/>
    <lineage>
        <taxon>Archaea</taxon>
        <taxon>Candidatus Iainarchaeota</taxon>
        <taxon>Candidatus Iainarchaeia</taxon>
        <taxon>Candidatus Iainarchaeales</taxon>
        <taxon>Candidatus Iainarchaeaceae</taxon>
        <taxon>Candidatus Iainarchaeum</taxon>
    </lineage>
</organism>
<proteinExistence type="predicted"/>
<reference evidence="1" key="1">
    <citation type="submission" date="2021-01" db="EMBL/GenBank/DDBJ databases">
        <title>Active Sulfur Cycling in an Early Earth Analoge.</title>
        <authorList>
            <person name="Hahn C.R."/>
            <person name="Youssef N.H."/>
            <person name="Elshahed M."/>
        </authorList>
    </citation>
    <scope>NUCLEOTIDE SEQUENCE</scope>
    <source>
        <strain evidence="1">Zod_Metabat.1151</strain>
    </source>
</reference>
<dbReference type="Proteomes" id="UP000809243">
    <property type="component" value="Unassembled WGS sequence"/>
</dbReference>
<evidence type="ECO:0000313" key="1">
    <source>
        <dbReference type="EMBL" id="MBN2067640.1"/>
    </source>
</evidence>
<protein>
    <submittedName>
        <fullName evidence="1">Uncharacterized protein</fullName>
    </submittedName>
</protein>
<evidence type="ECO:0000313" key="2">
    <source>
        <dbReference type="Proteomes" id="UP000809243"/>
    </source>
</evidence>
<dbReference type="EMBL" id="JAFGDB010000071">
    <property type="protein sequence ID" value="MBN2067640.1"/>
    <property type="molecule type" value="Genomic_DNA"/>
</dbReference>
<gene>
    <name evidence="1" type="ORF">JW744_04185</name>
</gene>
<dbReference type="AlphaFoldDB" id="A0A939CAD1"/>